<dbReference type="InterPro" id="IPR006016">
    <property type="entry name" value="UspA"/>
</dbReference>
<dbReference type="Gene3D" id="3.40.50.620">
    <property type="entry name" value="HUPs"/>
    <property type="match status" value="2"/>
</dbReference>
<feature type="domain" description="UspA" evidence="2">
    <location>
        <begin position="6"/>
        <end position="147"/>
    </location>
</feature>
<gene>
    <name evidence="3" type="ORF">RXV79_14015</name>
</gene>
<evidence type="ECO:0000313" key="4">
    <source>
        <dbReference type="Proteomes" id="UP001303946"/>
    </source>
</evidence>
<dbReference type="PANTHER" id="PTHR46268">
    <property type="entry name" value="STRESS RESPONSE PROTEIN NHAX"/>
    <property type="match status" value="1"/>
</dbReference>
<dbReference type="Proteomes" id="UP001303946">
    <property type="component" value="Chromosome"/>
</dbReference>
<dbReference type="InterPro" id="IPR006015">
    <property type="entry name" value="Universal_stress_UspA"/>
</dbReference>
<dbReference type="EMBL" id="CP136336">
    <property type="protein sequence ID" value="WOB06038.1"/>
    <property type="molecule type" value="Genomic_DNA"/>
</dbReference>
<sequence>MSALGPILAATDFSVHAGHAATRAACVAHETRSPLTLMHVLPGEPLAQVRGWLGVDRGLERERTLHRAAHRRLNTLAAELAAARHAPVATESAAGGALEEILHRAERLDARLLVLGARGASLWRRLVFGTMSLRLMHRTKRPLLVVRQTPRGPYRRVLVAVDFSPWSLEALRLARQMAPHARMLLLTAFEVPFEGKLHYAGVDAATVVRYRQQAHAQARQRLHELAHEAGLSLTEWEPCVVEGAAPRRIVEAERTQGCDLVVLGKHGQSATVDFLLGSVTREVLARGRADVLVSTRQAARALPEP</sequence>
<keyword evidence="4" id="KW-1185">Reference proteome</keyword>
<feature type="domain" description="UspA" evidence="2">
    <location>
        <begin position="154"/>
        <end position="293"/>
    </location>
</feature>
<name>A0ABZ0CMG9_9BURK</name>
<proteinExistence type="inferred from homology"/>
<dbReference type="PRINTS" id="PR01438">
    <property type="entry name" value="UNVRSLSTRESS"/>
</dbReference>
<dbReference type="RefSeq" id="WP_316698267.1">
    <property type="nucleotide sequence ID" value="NZ_CP136336.1"/>
</dbReference>
<dbReference type="PANTHER" id="PTHR46268:SF6">
    <property type="entry name" value="UNIVERSAL STRESS PROTEIN UP12"/>
    <property type="match status" value="1"/>
</dbReference>
<accession>A0ABZ0CMG9</accession>
<evidence type="ECO:0000256" key="1">
    <source>
        <dbReference type="ARBA" id="ARBA00008791"/>
    </source>
</evidence>
<dbReference type="Pfam" id="PF00582">
    <property type="entry name" value="Usp"/>
    <property type="match status" value="2"/>
</dbReference>
<dbReference type="CDD" id="cd00293">
    <property type="entry name" value="USP-like"/>
    <property type="match status" value="2"/>
</dbReference>
<dbReference type="SUPFAM" id="SSF52402">
    <property type="entry name" value="Adenine nucleotide alpha hydrolases-like"/>
    <property type="match status" value="2"/>
</dbReference>
<dbReference type="InterPro" id="IPR014729">
    <property type="entry name" value="Rossmann-like_a/b/a_fold"/>
</dbReference>
<evidence type="ECO:0000259" key="2">
    <source>
        <dbReference type="Pfam" id="PF00582"/>
    </source>
</evidence>
<comment type="similarity">
    <text evidence="1">Belongs to the universal stress protein A family.</text>
</comment>
<evidence type="ECO:0000313" key="3">
    <source>
        <dbReference type="EMBL" id="WOB06038.1"/>
    </source>
</evidence>
<reference evidence="3 4" key="1">
    <citation type="submission" date="2023-10" db="EMBL/GenBank/DDBJ databases">
        <title>Bacteria for the degradation of biodegradable plastic PBAT(Polybutylene adipate terephthalate).</title>
        <authorList>
            <person name="Weon H.-Y."/>
            <person name="Yeon J."/>
        </authorList>
    </citation>
    <scope>NUCLEOTIDE SEQUENCE [LARGE SCALE GENOMIC DNA]</scope>
    <source>
        <strain evidence="3 4">SBD 7-3</strain>
    </source>
</reference>
<organism evidence="3 4">
    <name type="scientific">Piscinibacter gummiphilus</name>
    <dbReference type="NCBI Taxonomy" id="946333"/>
    <lineage>
        <taxon>Bacteria</taxon>
        <taxon>Pseudomonadati</taxon>
        <taxon>Pseudomonadota</taxon>
        <taxon>Betaproteobacteria</taxon>
        <taxon>Burkholderiales</taxon>
        <taxon>Sphaerotilaceae</taxon>
        <taxon>Piscinibacter</taxon>
    </lineage>
</organism>
<protein>
    <submittedName>
        <fullName evidence="3">Universal stress protein</fullName>
    </submittedName>
</protein>